<feature type="transmembrane region" description="Helical" evidence="1">
    <location>
        <begin position="44"/>
        <end position="68"/>
    </location>
</feature>
<feature type="transmembrane region" description="Helical" evidence="1">
    <location>
        <begin position="12"/>
        <end position="32"/>
    </location>
</feature>
<dbReference type="EMBL" id="OZ037946">
    <property type="protein sequence ID" value="CAL1704912.1"/>
    <property type="molecule type" value="Genomic_DNA"/>
</dbReference>
<sequence>MRCPFLTLRFVIFAIAMYLNILAFGFSIWNIVAMKDAGVSAVGAPLFIIFNSCALVFFLLLAVAELVIPSAKTAQVSFECLWTGALSTLQLAAALNITIRGPPIYCGSQSSEAICGSSFVLVVLTWISCTSLLVYFLALLVTALSHWKSYRGVWSTTVYNVPWFTERDVPRPPSTRPVSMPTPPKPFKLKAQKMPYVNPLFNGTDDDLPLSPPRAPFADIEKGLSGTRPTLPHESSRETFRPTWAKSLKVRRGLDHPFGAPKTRPITAIIKSYWSPSSAPSPPPKPTPLVLPKLDLSLDMNGPHYRRESQTTRSSYSQFPAAVANPDRPIEFGRLSEWVRADMAAGINVHSTPQLTPR</sequence>
<protein>
    <recommendedName>
        <fullName evidence="4">MARVEL domain-containing protein</fullName>
    </recommendedName>
</protein>
<keyword evidence="3" id="KW-1185">Reference proteome</keyword>
<name>A0ABP1DAN4_9APHY</name>
<evidence type="ECO:0000313" key="3">
    <source>
        <dbReference type="Proteomes" id="UP001497453"/>
    </source>
</evidence>
<keyword evidence="1" id="KW-0472">Membrane</keyword>
<gene>
    <name evidence="2" type="ORF">GFSPODELE1_LOCUS5197</name>
</gene>
<proteinExistence type="predicted"/>
<evidence type="ECO:0008006" key="4">
    <source>
        <dbReference type="Google" id="ProtNLM"/>
    </source>
</evidence>
<feature type="transmembrane region" description="Helical" evidence="1">
    <location>
        <begin position="119"/>
        <end position="141"/>
    </location>
</feature>
<feature type="transmembrane region" description="Helical" evidence="1">
    <location>
        <begin position="80"/>
        <end position="99"/>
    </location>
</feature>
<dbReference type="Proteomes" id="UP001497453">
    <property type="component" value="Chromosome 3"/>
</dbReference>
<reference evidence="3" key="1">
    <citation type="submission" date="2024-04" db="EMBL/GenBank/DDBJ databases">
        <authorList>
            <person name="Shaw F."/>
            <person name="Minotto A."/>
        </authorList>
    </citation>
    <scope>NUCLEOTIDE SEQUENCE [LARGE SCALE GENOMIC DNA]</scope>
</reference>
<evidence type="ECO:0000256" key="1">
    <source>
        <dbReference type="SAM" id="Phobius"/>
    </source>
</evidence>
<keyword evidence="1" id="KW-1133">Transmembrane helix</keyword>
<evidence type="ECO:0000313" key="2">
    <source>
        <dbReference type="EMBL" id="CAL1704912.1"/>
    </source>
</evidence>
<accession>A0ABP1DAN4</accession>
<organism evidence="2 3">
    <name type="scientific">Somion occarium</name>
    <dbReference type="NCBI Taxonomy" id="3059160"/>
    <lineage>
        <taxon>Eukaryota</taxon>
        <taxon>Fungi</taxon>
        <taxon>Dikarya</taxon>
        <taxon>Basidiomycota</taxon>
        <taxon>Agaricomycotina</taxon>
        <taxon>Agaricomycetes</taxon>
        <taxon>Polyporales</taxon>
        <taxon>Cerrenaceae</taxon>
        <taxon>Somion</taxon>
    </lineage>
</organism>
<keyword evidence="1" id="KW-0812">Transmembrane</keyword>